<evidence type="ECO:0000256" key="1">
    <source>
        <dbReference type="SAM" id="MobiDB-lite"/>
    </source>
</evidence>
<dbReference type="GO" id="GO:0003713">
    <property type="term" value="F:transcription coactivator activity"/>
    <property type="evidence" value="ECO:0007669"/>
    <property type="project" value="InterPro"/>
</dbReference>
<evidence type="ECO:0000313" key="3">
    <source>
        <dbReference type="EMBL" id="CAD8048131.1"/>
    </source>
</evidence>
<name>A0A8S1K067_PARPR</name>
<sequence>MKQMRDRSSSEEYDKIFDGKKQSPVQDKKGKKQSYTFEDGQYFFDLTTYKKIAISKFKGNTMISLREYFDKDGQMLPTKKGITLSLDNWEKFKQYIGEIDECINKLKK</sequence>
<evidence type="ECO:0000259" key="2">
    <source>
        <dbReference type="Pfam" id="PF02229"/>
    </source>
</evidence>
<feature type="domain" description="Transcriptional coactivator p15 (PC4) C-terminal" evidence="2">
    <location>
        <begin position="44"/>
        <end position="94"/>
    </location>
</feature>
<keyword evidence="4" id="KW-1185">Reference proteome</keyword>
<dbReference type="PANTHER" id="PTHR13215">
    <property type="entry name" value="RNA POLYMERASE II TRANSCRIPTIONAL COACTIVATOR"/>
    <property type="match status" value="1"/>
</dbReference>
<dbReference type="InterPro" id="IPR045125">
    <property type="entry name" value="Sub1/Tcp4-like"/>
</dbReference>
<dbReference type="OMA" id="MISLREY"/>
<organism evidence="3 4">
    <name type="scientific">Paramecium primaurelia</name>
    <dbReference type="NCBI Taxonomy" id="5886"/>
    <lineage>
        <taxon>Eukaryota</taxon>
        <taxon>Sar</taxon>
        <taxon>Alveolata</taxon>
        <taxon>Ciliophora</taxon>
        <taxon>Intramacronucleata</taxon>
        <taxon>Oligohymenophorea</taxon>
        <taxon>Peniculida</taxon>
        <taxon>Parameciidae</taxon>
        <taxon>Paramecium</taxon>
    </lineage>
</organism>
<dbReference type="Proteomes" id="UP000688137">
    <property type="component" value="Unassembled WGS sequence"/>
</dbReference>
<dbReference type="Pfam" id="PF02229">
    <property type="entry name" value="PC4"/>
    <property type="match status" value="1"/>
</dbReference>
<evidence type="ECO:0000313" key="4">
    <source>
        <dbReference type="Proteomes" id="UP000688137"/>
    </source>
</evidence>
<protein>
    <recommendedName>
        <fullName evidence="2">Transcriptional coactivator p15 (PC4) C-terminal domain-containing protein</fullName>
    </recommendedName>
</protein>
<dbReference type="InterPro" id="IPR003173">
    <property type="entry name" value="PC4_C"/>
</dbReference>
<proteinExistence type="predicted"/>
<gene>
    <name evidence="3" type="ORF">PPRIM_AZ9-3.1.T0120334</name>
</gene>
<dbReference type="GO" id="GO:0003677">
    <property type="term" value="F:DNA binding"/>
    <property type="evidence" value="ECO:0007669"/>
    <property type="project" value="InterPro"/>
</dbReference>
<reference evidence="3" key="1">
    <citation type="submission" date="2021-01" db="EMBL/GenBank/DDBJ databases">
        <authorList>
            <consortium name="Genoscope - CEA"/>
            <person name="William W."/>
        </authorList>
    </citation>
    <scope>NUCLEOTIDE SEQUENCE</scope>
</reference>
<accession>A0A8S1K067</accession>
<feature type="region of interest" description="Disordered" evidence="1">
    <location>
        <begin position="1"/>
        <end position="33"/>
    </location>
</feature>
<dbReference type="GO" id="GO:0060261">
    <property type="term" value="P:positive regulation of transcription initiation by RNA polymerase II"/>
    <property type="evidence" value="ECO:0007669"/>
    <property type="project" value="InterPro"/>
</dbReference>
<comment type="caution">
    <text evidence="3">The sequence shown here is derived from an EMBL/GenBank/DDBJ whole genome shotgun (WGS) entry which is preliminary data.</text>
</comment>
<feature type="compositionally biased region" description="Basic and acidic residues" evidence="1">
    <location>
        <begin position="1"/>
        <end position="21"/>
    </location>
</feature>
<dbReference type="AlphaFoldDB" id="A0A8S1K067"/>
<dbReference type="EMBL" id="CAJJDM010000009">
    <property type="protein sequence ID" value="CAD8048131.1"/>
    <property type="molecule type" value="Genomic_DNA"/>
</dbReference>